<organism evidence="10 11">
    <name type="scientific">Leptospira adleri</name>
    <dbReference type="NCBI Taxonomy" id="2023186"/>
    <lineage>
        <taxon>Bacteria</taxon>
        <taxon>Pseudomonadati</taxon>
        <taxon>Spirochaetota</taxon>
        <taxon>Spirochaetia</taxon>
        <taxon>Leptospirales</taxon>
        <taxon>Leptospiraceae</taxon>
        <taxon>Leptospira</taxon>
    </lineage>
</organism>
<keyword evidence="5 8" id="KW-0460">Magnesium</keyword>
<feature type="domain" description="MobA-like NTP transferase" evidence="9">
    <location>
        <begin position="8"/>
        <end position="155"/>
    </location>
</feature>
<dbReference type="InterPro" id="IPR029044">
    <property type="entry name" value="Nucleotide-diphossugar_trans"/>
</dbReference>
<evidence type="ECO:0000256" key="1">
    <source>
        <dbReference type="ARBA" id="ARBA00022490"/>
    </source>
</evidence>
<dbReference type="EMBL" id="NPDU01000079">
    <property type="protein sequence ID" value="PJZ60086.1"/>
    <property type="molecule type" value="Genomic_DNA"/>
</dbReference>
<comment type="function">
    <text evidence="8">Transfers a GMP moiety from GTP to Mo-molybdopterin (Mo-MPT) cofactor (Moco or molybdenum cofactor) to form Mo-molybdopterin guanine dinucleotide (Mo-MGD) cofactor.</text>
</comment>
<evidence type="ECO:0000256" key="3">
    <source>
        <dbReference type="ARBA" id="ARBA00022723"/>
    </source>
</evidence>
<dbReference type="InterPro" id="IPR013482">
    <property type="entry name" value="Molybde_CF_guanTrfase"/>
</dbReference>
<comment type="subcellular location">
    <subcellularLocation>
        <location evidence="8">Cytoplasm</location>
    </subcellularLocation>
</comment>
<dbReference type="SUPFAM" id="SSF53448">
    <property type="entry name" value="Nucleotide-diphospho-sugar transferases"/>
    <property type="match status" value="1"/>
</dbReference>
<feature type="binding site" evidence="8">
    <location>
        <position position="72"/>
    </location>
    <ligand>
        <name>GTP</name>
        <dbReference type="ChEBI" id="CHEBI:37565"/>
    </ligand>
</feature>
<comment type="cofactor">
    <cofactor evidence="8">
        <name>Mg(2+)</name>
        <dbReference type="ChEBI" id="CHEBI:18420"/>
    </cofactor>
</comment>
<comment type="caution">
    <text evidence="10">The sequence shown here is derived from an EMBL/GenBank/DDBJ whole genome shotgun (WGS) entry which is preliminary data.</text>
</comment>
<evidence type="ECO:0000256" key="2">
    <source>
        <dbReference type="ARBA" id="ARBA00022679"/>
    </source>
</evidence>
<evidence type="ECO:0000259" key="9">
    <source>
        <dbReference type="Pfam" id="PF12804"/>
    </source>
</evidence>
<dbReference type="HAMAP" id="MF_00316">
    <property type="entry name" value="MobA"/>
    <property type="match status" value="1"/>
</dbReference>
<protein>
    <recommendedName>
        <fullName evidence="8">Probable molybdenum cofactor guanylyltransferase</fullName>
        <shortName evidence="8">MoCo guanylyltransferase</shortName>
        <ecNumber evidence="8">2.7.7.77</ecNumber>
    </recommendedName>
    <alternativeName>
        <fullName evidence="8">GTP:molybdopterin guanylyltransferase</fullName>
    </alternativeName>
    <alternativeName>
        <fullName evidence="8">Mo-MPT guanylyltransferase</fullName>
    </alternativeName>
    <alternativeName>
        <fullName evidence="8">Molybdopterin guanylyltransferase</fullName>
    </alternativeName>
    <alternativeName>
        <fullName evidence="8">Molybdopterin-guanine dinucleotide synthase</fullName>
        <shortName evidence="8">MGD synthase</shortName>
    </alternativeName>
</protein>
<dbReference type="RefSeq" id="WP_100788321.1">
    <property type="nucleotide sequence ID" value="NZ_NPDU01000079.1"/>
</dbReference>
<comment type="catalytic activity">
    <reaction evidence="8">
        <text>Mo-molybdopterin + GTP + H(+) = Mo-molybdopterin guanine dinucleotide + diphosphate</text>
        <dbReference type="Rhea" id="RHEA:34243"/>
        <dbReference type="ChEBI" id="CHEBI:15378"/>
        <dbReference type="ChEBI" id="CHEBI:33019"/>
        <dbReference type="ChEBI" id="CHEBI:37565"/>
        <dbReference type="ChEBI" id="CHEBI:71302"/>
        <dbReference type="ChEBI" id="CHEBI:71310"/>
        <dbReference type="EC" id="2.7.7.77"/>
    </reaction>
</comment>
<evidence type="ECO:0000256" key="5">
    <source>
        <dbReference type="ARBA" id="ARBA00022842"/>
    </source>
</evidence>
<dbReference type="InterPro" id="IPR025877">
    <property type="entry name" value="MobA-like_NTP_Trfase"/>
</dbReference>
<dbReference type="PANTHER" id="PTHR19136">
    <property type="entry name" value="MOLYBDENUM COFACTOR GUANYLYLTRANSFERASE"/>
    <property type="match status" value="1"/>
</dbReference>
<evidence type="ECO:0000256" key="4">
    <source>
        <dbReference type="ARBA" id="ARBA00022741"/>
    </source>
</evidence>
<keyword evidence="7 8" id="KW-0501">Molybdenum cofactor biosynthesis</keyword>
<comment type="caution">
    <text evidence="8">Lacks conserved residue(s) required for the propagation of feature annotation.</text>
</comment>
<dbReference type="CDD" id="cd02503">
    <property type="entry name" value="MobA"/>
    <property type="match status" value="1"/>
</dbReference>
<reference evidence="10 11" key="1">
    <citation type="submission" date="2017-07" db="EMBL/GenBank/DDBJ databases">
        <title>Leptospira spp. isolated from tropical soils.</title>
        <authorList>
            <person name="Thibeaux R."/>
            <person name="Iraola G."/>
            <person name="Ferres I."/>
            <person name="Bierque E."/>
            <person name="Girault D."/>
            <person name="Soupe-Gilbert M.-E."/>
            <person name="Picardeau M."/>
            <person name="Goarant C."/>
        </authorList>
    </citation>
    <scope>NUCLEOTIDE SEQUENCE [LARGE SCALE GENOMIC DNA]</scope>
    <source>
        <strain evidence="10 11">FH2-B-D1</strain>
    </source>
</reference>
<keyword evidence="1 8" id="KW-0963">Cytoplasm</keyword>
<comment type="domain">
    <text evidence="8">The N-terminal domain determines nucleotide recognition and specific binding, while the C-terminal domain determines the specific binding to the target protein.</text>
</comment>
<dbReference type="Proteomes" id="UP000232149">
    <property type="component" value="Unassembled WGS sequence"/>
</dbReference>
<keyword evidence="6 8" id="KW-0342">GTP-binding</keyword>
<gene>
    <name evidence="8" type="primary">mobA</name>
    <name evidence="10" type="ORF">CH376_20270</name>
</gene>
<keyword evidence="11" id="KW-1185">Reference proteome</keyword>
<dbReference type="EC" id="2.7.7.77" evidence="8"/>
<evidence type="ECO:0000256" key="8">
    <source>
        <dbReference type="HAMAP-Rule" id="MF_00316"/>
    </source>
</evidence>
<feature type="binding site" evidence="8">
    <location>
        <position position="23"/>
    </location>
    <ligand>
        <name>GTP</name>
        <dbReference type="ChEBI" id="CHEBI:37565"/>
    </ligand>
</feature>
<name>A0ABX4NT89_9LEPT</name>
<evidence type="ECO:0000313" key="11">
    <source>
        <dbReference type="Proteomes" id="UP000232149"/>
    </source>
</evidence>
<proteinExistence type="inferred from homology"/>
<comment type="similarity">
    <text evidence="8">Belongs to the MobA family.</text>
</comment>
<dbReference type="Gene3D" id="3.90.550.10">
    <property type="entry name" value="Spore Coat Polysaccharide Biosynthesis Protein SpsA, Chain A"/>
    <property type="match status" value="1"/>
</dbReference>
<feature type="binding site" evidence="8">
    <location>
        <position position="101"/>
    </location>
    <ligand>
        <name>Mg(2+)</name>
        <dbReference type="ChEBI" id="CHEBI:18420"/>
    </ligand>
</feature>
<evidence type="ECO:0000313" key="10">
    <source>
        <dbReference type="EMBL" id="PJZ60086.1"/>
    </source>
</evidence>
<feature type="binding site" evidence="8">
    <location>
        <begin position="11"/>
        <end position="13"/>
    </location>
    <ligand>
        <name>GTP</name>
        <dbReference type="ChEBI" id="CHEBI:37565"/>
    </ligand>
</feature>
<evidence type="ECO:0000256" key="7">
    <source>
        <dbReference type="ARBA" id="ARBA00023150"/>
    </source>
</evidence>
<feature type="binding site" evidence="8">
    <location>
        <position position="101"/>
    </location>
    <ligand>
        <name>GTP</name>
        <dbReference type="ChEBI" id="CHEBI:37565"/>
    </ligand>
</feature>
<sequence>MTNRKPKGLVLCGGNSRRMGNDKGLLSIGGKLWVEERIRTLSPFTEGCLISIREEQKSDYIKVISNIEFVEDRFENIGPISGILSAHDRYPDEDFLVLACDMPSSDPWVFSELLKMYGAAFRAKSYFCVTEGNIEPFPAIYTSELLNEVARKMNDPGFDSSPKKTLERSNGTAFEVGSDRSSIFLNYNTPADLSEAGTSK</sequence>
<accession>A0ABX4NT89</accession>
<evidence type="ECO:0000256" key="6">
    <source>
        <dbReference type="ARBA" id="ARBA00023134"/>
    </source>
</evidence>
<keyword evidence="2 8" id="KW-0808">Transferase</keyword>
<keyword evidence="4 8" id="KW-0547">Nucleotide-binding</keyword>
<keyword evidence="3 8" id="KW-0479">Metal-binding</keyword>
<dbReference type="Pfam" id="PF12804">
    <property type="entry name" value="NTP_transf_3"/>
    <property type="match status" value="1"/>
</dbReference>
<dbReference type="PANTHER" id="PTHR19136:SF81">
    <property type="entry name" value="MOLYBDENUM COFACTOR GUANYLYLTRANSFERASE"/>
    <property type="match status" value="1"/>
</dbReference>